<proteinExistence type="predicted"/>
<sequence length="457" mass="46740">MSSTVLGGNTLQLNTYSAVLNQYYPIIAQPPQLGNALVVDGVNGNDATGSVGGLPYKTVDAAIAAATSGMHIWILPGIYNLRAGITIPTGVSIRGSSLQTCILQMTNVIANTTLVTMGESTRMEDLTLNLTSGGHYTLTGISLPGTTSQTSKVRTCVLTVRNSTASVGGTSAVTGVLASGTSALSPSSFSFNCLKGSTINVYSNGGGNKRGILVSSSNTLTTRDLNVYVAAPTDPTSTGSYVGIETNDSNASQYGSIQLRSTTVGTFTSSISGTSSDILQTTPSSVVTPTYLATAGIQIGPGTDLVTKTAGGKGFSSYVYPTTLFYGLKGNVTSAGAGWLWPGTQAVSAGSFPDTGLPAAYYRIQQPCILSGMAVGMNASCGGTNSLTILVQKTPTATGVKVDTSYTLTLSGAAISGSFYNASVNFAAGDYIHTYLSYTSGSPTNNAHDVTVQLDLF</sequence>
<dbReference type="AlphaFoldDB" id="A0A6C0AIY4"/>
<name>A0A6C0AIY4_9ZZZZ</name>
<dbReference type="SUPFAM" id="SSF51126">
    <property type="entry name" value="Pectin lyase-like"/>
    <property type="match status" value="1"/>
</dbReference>
<dbReference type="EMBL" id="MN740651">
    <property type="protein sequence ID" value="QHS79754.1"/>
    <property type="molecule type" value="Genomic_DNA"/>
</dbReference>
<evidence type="ECO:0008006" key="2">
    <source>
        <dbReference type="Google" id="ProtNLM"/>
    </source>
</evidence>
<protein>
    <recommendedName>
        <fullName evidence="2">Pectate lyase</fullName>
    </recommendedName>
</protein>
<dbReference type="InterPro" id="IPR011050">
    <property type="entry name" value="Pectin_lyase_fold/virulence"/>
</dbReference>
<dbReference type="InterPro" id="IPR012334">
    <property type="entry name" value="Pectin_lyas_fold"/>
</dbReference>
<accession>A0A6C0AIY4</accession>
<dbReference type="Gene3D" id="2.160.20.10">
    <property type="entry name" value="Single-stranded right-handed beta-helix, Pectin lyase-like"/>
    <property type="match status" value="1"/>
</dbReference>
<evidence type="ECO:0000313" key="1">
    <source>
        <dbReference type="EMBL" id="QHS79754.1"/>
    </source>
</evidence>
<reference evidence="1" key="1">
    <citation type="journal article" date="2020" name="Nature">
        <title>Giant virus diversity and host interactions through global metagenomics.</title>
        <authorList>
            <person name="Schulz F."/>
            <person name="Roux S."/>
            <person name="Paez-Espino D."/>
            <person name="Jungbluth S."/>
            <person name="Walsh D.A."/>
            <person name="Denef V.J."/>
            <person name="McMahon K.D."/>
            <person name="Konstantinidis K.T."/>
            <person name="Eloe-Fadrosh E.A."/>
            <person name="Kyrpides N.C."/>
            <person name="Woyke T."/>
        </authorList>
    </citation>
    <scope>NUCLEOTIDE SEQUENCE</scope>
    <source>
        <strain evidence="1">GVMAG-S-1035303-20</strain>
    </source>
</reference>
<organism evidence="1">
    <name type="scientific">viral metagenome</name>
    <dbReference type="NCBI Taxonomy" id="1070528"/>
    <lineage>
        <taxon>unclassified sequences</taxon>
        <taxon>metagenomes</taxon>
        <taxon>organismal metagenomes</taxon>
    </lineage>
</organism>